<gene>
    <name evidence="2" type="ORF">ALMOND_2B000460</name>
</gene>
<sequence length="217" mass="24437">MTHSYHFLLCSHVSPPVLPTPNLYCFLHHCSPKRRGGKMIKAVKKLKFWSRKKRKKKTHHHQPYYPPPPPTRPAPLPPGPRHHCCSCSSSTYSTQPSAPPLPPWLDAEYTHEALLAPQVQPAPEFGYQADPRQQEPTMKTNADSGTTSTSSPLYLYPTSSYQQYMVPDPVYGVPVAQTQTPRATTRERSAAGGVFGCVVDFGIRFFRCFCPCFHIEK</sequence>
<evidence type="ECO:0000313" key="3">
    <source>
        <dbReference type="Proteomes" id="UP000327085"/>
    </source>
</evidence>
<dbReference type="InParanoid" id="A0A5E4FFI2"/>
<name>A0A5E4FFI2_PRUDU</name>
<evidence type="ECO:0000256" key="1">
    <source>
        <dbReference type="SAM" id="MobiDB-lite"/>
    </source>
</evidence>
<dbReference type="FunCoup" id="A0A5E4FFI2">
    <property type="interactions" value="10"/>
</dbReference>
<dbReference type="EMBL" id="CABIKO010000113">
    <property type="protein sequence ID" value="VVA26904.1"/>
    <property type="molecule type" value="Genomic_DNA"/>
</dbReference>
<feature type="region of interest" description="Disordered" evidence="1">
    <location>
        <begin position="129"/>
        <end position="151"/>
    </location>
</feature>
<feature type="compositionally biased region" description="Basic residues" evidence="1">
    <location>
        <begin position="51"/>
        <end position="62"/>
    </location>
</feature>
<feature type="compositionally biased region" description="Pro residues" evidence="1">
    <location>
        <begin position="64"/>
        <end position="79"/>
    </location>
</feature>
<evidence type="ECO:0000313" key="2">
    <source>
        <dbReference type="EMBL" id="VVA26904.1"/>
    </source>
</evidence>
<reference evidence="3" key="1">
    <citation type="journal article" date="2020" name="Plant J.">
        <title>Transposons played a major role in the diversification between the closely related almond and peach genomes: results from the almond genome sequence.</title>
        <authorList>
            <person name="Alioto T."/>
            <person name="Alexiou K.G."/>
            <person name="Bardil A."/>
            <person name="Barteri F."/>
            <person name="Castanera R."/>
            <person name="Cruz F."/>
            <person name="Dhingra A."/>
            <person name="Duval H."/>
            <person name="Fernandez I Marti A."/>
            <person name="Frias L."/>
            <person name="Galan B."/>
            <person name="Garcia J.L."/>
            <person name="Howad W."/>
            <person name="Gomez-Garrido J."/>
            <person name="Gut M."/>
            <person name="Julca I."/>
            <person name="Morata J."/>
            <person name="Puigdomenech P."/>
            <person name="Ribeca P."/>
            <person name="Rubio Cabetas M.J."/>
            <person name="Vlasova A."/>
            <person name="Wirthensohn M."/>
            <person name="Garcia-Mas J."/>
            <person name="Gabaldon T."/>
            <person name="Casacuberta J.M."/>
            <person name="Arus P."/>
        </authorList>
    </citation>
    <scope>NUCLEOTIDE SEQUENCE [LARGE SCALE GENOMIC DNA]</scope>
    <source>
        <strain evidence="3">cv. Texas</strain>
    </source>
</reference>
<dbReference type="Proteomes" id="UP000327085">
    <property type="component" value="Chromosome 1"/>
</dbReference>
<protein>
    <submittedName>
        <fullName evidence="2">PREDICTED: leucine-rich repeat extensin</fullName>
    </submittedName>
</protein>
<dbReference type="AlphaFoldDB" id="A0A5E4FFI2"/>
<organism evidence="2 3">
    <name type="scientific">Prunus dulcis</name>
    <name type="common">Almond</name>
    <name type="synonym">Amygdalus dulcis</name>
    <dbReference type="NCBI Taxonomy" id="3755"/>
    <lineage>
        <taxon>Eukaryota</taxon>
        <taxon>Viridiplantae</taxon>
        <taxon>Streptophyta</taxon>
        <taxon>Embryophyta</taxon>
        <taxon>Tracheophyta</taxon>
        <taxon>Spermatophyta</taxon>
        <taxon>Magnoliopsida</taxon>
        <taxon>eudicotyledons</taxon>
        <taxon>Gunneridae</taxon>
        <taxon>Pentapetalae</taxon>
        <taxon>rosids</taxon>
        <taxon>fabids</taxon>
        <taxon>Rosales</taxon>
        <taxon>Rosaceae</taxon>
        <taxon>Amygdaloideae</taxon>
        <taxon>Amygdaleae</taxon>
        <taxon>Prunus</taxon>
    </lineage>
</organism>
<proteinExistence type="predicted"/>
<accession>A0A5E4FFI2</accession>
<feature type="region of interest" description="Disordered" evidence="1">
    <location>
        <begin position="51"/>
        <end position="80"/>
    </location>
</feature>
<feature type="compositionally biased region" description="Polar residues" evidence="1">
    <location>
        <begin position="134"/>
        <end position="145"/>
    </location>
</feature>
<dbReference type="Gramene" id="VVA26904">
    <property type="protein sequence ID" value="VVA26904"/>
    <property type="gene ID" value="Prudul26B000460"/>
</dbReference>
<dbReference type="OMA" id="CVINFGA"/>